<evidence type="ECO:0000313" key="2">
    <source>
        <dbReference type="Proteomes" id="UP000053477"/>
    </source>
</evidence>
<dbReference type="InParanoid" id="A0A0H2RTX0"/>
<protein>
    <submittedName>
        <fullName evidence="1">Uncharacterized protein</fullName>
    </submittedName>
</protein>
<dbReference type="EMBL" id="KQ085935">
    <property type="protein sequence ID" value="KLO15037.1"/>
    <property type="molecule type" value="Genomic_DNA"/>
</dbReference>
<gene>
    <name evidence="1" type="ORF">SCHPADRAFT_283996</name>
</gene>
<keyword evidence="2" id="KW-1185">Reference proteome</keyword>
<organism evidence="1 2">
    <name type="scientific">Schizopora paradoxa</name>
    <dbReference type="NCBI Taxonomy" id="27342"/>
    <lineage>
        <taxon>Eukaryota</taxon>
        <taxon>Fungi</taxon>
        <taxon>Dikarya</taxon>
        <taxon>Basidiomycota</taxon>
        <taxon>Agaricomycotina</taxon>
        <taxon>Agaricomycetes</taxon>
        <taxon>Hymenochaetales</taxon>
        <taxon>Schizoporaceae</taxon>
        <taxon>Schizopora</taxon>
    </lineage>
</organism>
<evidence type="ECO:0000313" key="1">
    <source>
        <dbReference type="EMBL" id="KLO15037.1"/>
    </source>
</evidence>
<reference evidence="1 2" key="1">
    <citation type="submission" date="2015-04" db="EMBL/GenBank/DDBJ databases">
        <title>Complete genome sequence of Schizopora paradoxa KUC8140, a cosmopolitan wood degrader in East Asia.</title>
        <authorList>
            <consortium name="DOE Joint Genome Institute"/>
            <person name="Min B."/>
            <person name="Park H."/>
            <person name="Jang Y."/>
            <person name="Kim J.-J."/>
            <person name="Kim K.H."/>
            <person name="Pangilinan J."/>
            <person name="Lipzen A."/>
            <person name="Riley R."/>
            <person name="Grigoriev I.V."/>
            <person name="Spatafora J.W."/>
            <person name="Choi I.-G."/>
        </authorList>
    </citation>
    <scope>NUCLEOTIDE SEQUENCE [LARGE SCALE GENOMIC DNA]</scope>
    <source>
        <strain evidence="1 2">KUC8140</strain>
    </source>
</reference>
<proteinExistence type="predicted"/>
<sequence>MLLMTCIRARLECVPVTACARHNARNHRVREGGAHCTRRSCPPDRDNKSREGAVVWVTSGKRCTSQAKFAAGFVSASAQKLHASAPSETWYWVGMSIRAGRVCVRYVFKLFITARPTAELPSGVFEILPVTAYLGCSLATPIFLCDRPRTSCQRIFSTSTRQIQA</sequence>
<dbReference type="AlphaFoldDB" id="A0A0H2RTX0"/>
<accession>A0A0H2RTX0</accession>
<dbReference type="Proteomes" id="UP000053477">
    <property type="component" value="Unassembled WGS sequence"/>
</dbReference>
<name>A0A0H2RTX0_9AGAM</name>